<dbReference type="Gene3D" id="1.25.40.390">
    <property type="match status" value="1"/>
</dbReference>
<dbReference type="InterPro" id="IPR012944">
    <property type="entry name" value="SusD_RagB_dom"/>
</dbReference>
<reference evidence="10" key="1">
    <citation type="submission" date="2016-10" db="EMBL/GenBank/DDBJ databases">
        <authorList>
            <person name="Varghese N."/>
            <person name="Submissions S."/>
        </authorList>
    </citation>
    <scope>NUCLEOTIDE SEQUENCE [LARGE SCALE GENOMIC DNA]</scope>
    <source>
        <strain evidence="10">DSM 23515</strain>
    </source>
</reference>
<evidence type="ECO:0000313" key="9">
    <source>
        <dbReference type="EMBL" id="SFF69404.1"/>
    </source>
</evidence>
<name>A0A1I2KQY0_9FLAO</name>
<evidence type="ECO:0000256" key="4">
    <source>
        <dbReference type="ARBA" id="ARBA00023136"/>
    </source>
</evidence>
<dbReference type="AlphaFoldDB" id="A0A1I2KQY0"/>
<protein>
    <submittedName>
        <fullName evidence="9">SusD family protein</fullName>
    </submittedName>
</protein>
<comment type="subcellular location">
    <subcellularLocation>
        <location evidence="1">Cell outer membrane</location>
    </subcellularLocation>
</comment>
<dbReference type="SUPFAM" id="SSF48452">
    <property type="entry name" value="TPR-like"/>
    <property type="match status" value="1"/>
</dbReference>
<evidence type="ECO:0000256" key="5">
    <source>
        <dbReference type="ARBA" id="ARBA00023237"/>
    </source>
</evidence>
<evidence type="ECO:0000256" key="3">
    <source>
        <dbReference type="ARBA" id="ARBA00022729"/>
    </source>
</evidence>
<dbReference type="GO" id="GO:0009279">
    <property type="term" value="C:cell outer membrane"/>
    <property type="evidence" value="ECO:0007669"/>
    <property type="project" value="UniProtKB-SubCell"/>
</dbReference>
<gene>
    <name evidence="9" type="ORF">SAMN04488033_1052</name>
</gene>
<evidence type="ECO:0000256" key="2">
    <source>
        <dbReference type="ARBA" id="ARBA00006275"/>
    </source>
</evidence>
<keyword evidence="10" id="KW-1185">Reference proteome</keyword>
<evidence type="ECO:0000259" key="7">
    <source>
        <dbReference type="Pfam" id="PF07980"/>
    </source>
</evidence>
<feature type="domain" description="SusD-like N-terminal" evidence="8">
    <location>
        <begin position="103"/>
        <end position="242"/>
    </location>
</feature>
<keyword evidence="4" id="KW-0472">Membrane</keyword>
<dbReference type="Proteomes" id="UP000199116">
    <property type="component" value="Unassembled WGS sequence"/>
</dbReference>
<feature type="signal peptide" evidence="6">
    <location>
        <begin position="1"/>
        <end position="22"/>
    </location>
</feature>
<dbReference type="Pfam" id="PF07980">
    <property type="entry name" value="SusD_RagB"/>
    <property type="match status" value="1"/>
</dbReference>
<dbReference type="InterPro" id="IPR011990">
    <property type="entry name" value="TPR-like_helical_dom_sf"/>
</dbReference>
<evidence type="ECO:0000313" key="10">
    <source>
        <dbReference type="Proteomes" id="UP000199116"/>
    </source>
</evidence>
<comment type="similarity">
    <text evidence="2">Belongs to the SusD family.</text>
</comment>
<sequence>MKMKFKYYLGLAAAALTMVGCSEEFLDTEPTEFVSSSQIAEYSEANPGLQAANVSGIYATMYETGTGGTTGHDDYGQKGYDLYSDMLSSDVVLAGLTYGWYSDISRMQVTQDYTIQDNYQVWRYYYRIVFAANNVIDGLGGNDAMPESDAGKLYLGQAKAMRAYAYFYLSQFFAEEYDPAQPILPIYTEPVTEAKGLSPTSEVFDLMISDLNQAIELLDGSSVAALQEVDKAVAQGLLAYVYGAMGEYEEVQTITEDVINTSGHSILSAEEVVYDMETGTGGGGLNTVNNNSWMWGVDLTSDQGLNLISWWGQFDIFTYSYAYVGDPKSIDLGLYNAIPDNDVRKNQFQVVDGFGENHPLPINKFYATGRTLGGQRYIDTDYVYMRIEEMYLLHAEAAAKNGDEESAKNALTTLLSERMDDTSYLDGLSGQALEDEVYLQTRIELWGEGKSYLAMKRNKATITRASNHLTDAGAEIPYNDDRLTFEIPLSEIQNNPNINEQ</sequence>
<keyword evidence="3 6" id="KW-0732">Signal</keyword>
<feature type="domain" description="RagB/SusD" evidence="7">
    <location>
        <begin position="360"/>
        <end position="498"/>
    </location>
</feature>
<dbReference type="InterPro" id="IPR033985">
    <property type="entry name" value="SusD-like_N"/>
</dbReference>
<dbReference type="PROSITE" id="PS51257">
    <property type="entry name" value="PROKAR_LIPOPROTEIN"/>
    <property type="match status" value="1"/>
</dbReference>
<feature type="chain" id="PRO_5011623998" evidence="6">
    <location>
        <begin position="23"/>
        <end position="501"/>
    </location>
</feature>
<proteinExistence type="inferred from homology"/>
<evidence type="ECO:0000256" key="1">
    <source>
        <dbReference type="ARBA" id="ARBA00004442"/>
    </source>
</evidence>
<evidence type="ECO:0000256" key="6">
    <source>
        <dbReference type="SAM" id="SignalP"/>
    </source>
</evidence>
<accession>A0A1I2KQY0</accession>
<dbReference type="EMBL" id="FOOH01000005">
    <property type="protein sequence ID" value="SFF69404.1"/>
    <property type="molecule type" value="Genomic_DNA"/>
</dbReference>
<keyword evidence="5" id="KW-0998">Cell outer membrane</keyword>
<organism evidence="9 10">
    <name type="scientific">Salegentibacter agarivorans</name>
    <dbReference type="NCBI Taxonomy" id="345907"/>
    <lineage>
        <taxon>Bacteria</taxon>
        <taxon>Pseudomonadati</taxon>
        <taxon>Bacteroidota</taxon>
        <taxon>Flavobacteriia</taxon>
        <taxon>Flavobacteriales</taxon>
        <taxon>Flavobacteriaceae</taxon>
        <taxon>Salegentibacter</taxon>
    </lineage>
</organism>
<evidence type="ECO:0000259" key="8">
    <source>
        <dbReference type="Pfam" id="PF14322"/>
    </source>
</evidence>
<dbReference type="Pfam" id="PF14322">
    <property type="entry name" value="SusD-like_3"/>
    <property type="match status" value="1"/>
</dbReference>